<dbReference type="Pfam" id="PF17784">
    <property type="entry name" value="Sulfotransfer_4"/>
    <property type="match status" value="1"/>
</dbReference>
<dbReference type="WBParaSite" id="SRDH1_93430.1">
    <property type="protein sequence ID" value="SRDH1_93430.1"/>
    <property type="gene ID" value="SRDH1_93430"/>
</dbReference>
<name>A0AA85GFH1_9TREM</name>
<dbReference type="Proteomes" id="UP000050792">
    <property type="component" value="Unassembled WGS sequence"/>
</dbReference>
<keyword evidence="1" id="KW-1185">Reference proteome</keyword>
<dbReference type="InterPro" id="IPR027417">
    <property type="entry name" value="P-loop_NTPase"/>
</dbReference>
<reference evidence="1" key="1">
    <citation type="submission" date="2022-06" db="EMBL/GenBank/DDBJ databases">
        <authorList>
            <person name="Berger JAMES D."/>
            <person name="Berger JAMES D."/>
        </authorList>
    </citation>
    <scope>NUCLEOTIDE SEQUENCE [LARGE SCALE GENOMIC DNA]</scope>
</reference>
<dbReference type="AlphaFoldDB" id="A0AA85GFH1"/>
<dbReference type="SUPFAM" id="SSF52540">
    <property type="entry name" value="P-loop containing nucleoside triphosphate hydrolases"/>
    <property type="match status" value="1"/>
</dbReference>
<evidence type="ECO:0000313" key="1">
    <source>
        <dbReference type="Proteomes" id="UP000050792"/>
    </source>
</evidence>
<protein>
    <submittedName>
        <fullName evidence="2">Sulfotransferase oxamniquine resistance protein</fullName>
    </submittedName>
</protein>
<evidence type="ECO:0000313" key="2">
    <source>
        <dbReference type="WBParaSite" id="SRDH1_93430.1"/>
    </source>
</evidence>
<dbReference type="Gene3D" id="3.40.50.300">
    <property type="entry name" value="P-loop containing nucleotide triphosphate hydrolases"/>
    <property type="match status" value="1"/>
</dbReference>
<dbReference type="PANTHER" id="PTHR36978">
    <property type="entry name" value="P-LOOP CONTAINING NUCLEOTIDE TRIPHOSPHATE HYDROLASE"/>
    <property type="match status" value="1"/>
</dbReference>
<proteinExistence type="predicted"/>
<accession>A0AA85GFH1</accession>
<organism evidence="1 2">
    <name type="scientific">Schistosoma rodhaini</name>
    <dbReference type="NCBI Taxonomy" id="6188"/>
    <lineage>
        <taxon>Eukaryota</taxon>
        <taxon>Metazoa</taxon>
        <taxon>Spiralia</taxon>
        <taxon>Lophotrochozoa</taxon>
        <taxon>Platyhelminthes</taxon>
        <taxon>Trematoda</taxon>
        <taxon>Digenea</taxon>
        <taxon>Strigeidida</taxon>
        <taxon>Schistosomatoidea</taxon>
        <taxon>Schistosomatidae</taxon>
        <taxon>Schistosoma</taxon>
    </lineage>
</organism>
<reference evidence="2" key="2">
    <citation type="submission" date="2023-11" db="UniProtKB">
        <authorList>
            <consortium name="WormBaseParasite"/>
        </authorList>
    </citation>
    <scope>IDENTIFICATION</scope>
</reference>
<sequence length="316" mass="36734">MILMSIPSIYLSIYLSIHLSIHLSLSLTQCVYIHIYVKNRHIRRVFHSTYPYYSLSIMIESSTTIQVISAGLPRTGTKSLKKALEIIYHKPCYHMFEIIFNKQSDIVKWQNLIDDSHMITTPSTATTTTTTMEIYDKLKELLDGYIATTDLPTCGFYKYLMNIYPNAKVLLTIRDKYDWLHSLRKVVLPKSNDPWKLKIEEGDKVLGLNSDFYKLSEDSLKFAFQKDDLDLDDDQVLLECYDEYNRLVQETVPSDRLLVLRLGDGWEPLCKFLNVEIPNGIAYPCVNSHHRMTQLTEQLIKHQSLDAIIHMFPDLI</sequence>
<dbReference type="PANTHER" id="PTHR36978:SF4">
    <property type="entry name" value="P-LOOP CONTAINING NUCLEOSIDE TRIPHOSPHATE HYDROLASE PROTEIN"/>
    <property type="match status" value="1"/>
</dbReference>
<dbReference type="InterPro" id="IPR040632">
    <property type="entry name" value="Sulfotransfer_4"/>
</dbReference>